<evidence type="ECO:0000313" key="2">
    <source>
        <dbReference type="EMBL" id="CAB4813484.1"/>
    </source>
</evidence>
<sequence>MRTIRRVCVFCGSADGNRPGIHDLTDALGRLFAERQVGLVYGGAQIGVMGRLADAVIDAGGEVIGVIPDGLFSREVPHENLTELRVVDGMHDRKTTMYELADGFIALPGGYGTLDELFEAATWNQLRLHTPRKPITLLDDDGFWTPLFTLLDSMVEVGFVKPDGRRLLQRASTAEEALGQLASYEFDA</sequence>
<dbReference type="EMBL" id="CAEZYR010000019">
    <property type="protein sequence ID" value="CAB4735013.1"/>
    <property type="molecule type" value="Genomic_DNA"/>
</dbReference>
<evidence type="ECO:0000313" key="3">
    <source>
        <dbReference type="EMBL" id="CAB4915917.1"/>
    </source>
</evidence>
<dbReference type="SUPFAM" id="SSF102405">
    <property type="entry name" value="MCP/YpsA-like"/>
    <property type="match status" value="1"/>
</dbReference>
<dbReference type="EMBL" id="CAFABA010000004">
    <property type="protein sequence ID" value="CAB4813484.1"/>
    <property type="molecule type" value="Genomic_DNA"/>
</dbReference>
<dbReference type="InterPro" id="IPR005269">
    <property type="entry name" value="LOG"/>
</dbReference>
<dbReference type="PANTHER" id="PTHR31223">
    <property type="entry name" value="LOG FAMILY PROTEIN YJL055W"/>
    <property type="match status" value="1"/>
</dbReference>
<name>A0A6J6SJW5_9ZZZZ</name>
<dbReference type="Pfam" id="PF03641">
    <property type="entry name" value="Lysine_decarbox"/>
    <property type="match status" value="1"/>
</dbReference>
<dbReference type="PANTHER" id="PTHR31223:SF70">
    <property type="entry name" value="LOG FAMILY PROTEIN YJL055W"/>
    <property type="match status" value="1"/>
</dbReference>
<dbReference type="InterPro" id="IPR031100">
    <property type="entry name" value="LOG_fam"/>
</dbReference>
<dbReference type="GO" id="GO:0005829">
    <property type="term" value="C:cytosol"/>
    <property type="evidence" value="ECO:0007669"/>
    <property type="project" value="TreeGrafter"/>
</dbReference>
<dbReference type="EMBL" id="CAFBOS010000020">
    <property type="protein sequence ID" value="CAB4983494.1"/>
    <property type="molecule type" value="Genomic_DNA"/>
</dbReference>
<proteinExistence type="predicted"/>
<dbReference type="Gene3D" id="3.40.50.450">
    <property type="match status" value="1"/>
</dbReference>
<dbReference type="NCBIfam" id="TIGR00730">
    <property type="entry name" value="Rossman fold protein, TIGR00730 family"/>
    <property type="match status" value="1"/>
</dbReference>
<dbReference type="GO" id="GO:0016799">
    <property type="term" value="F:hydrolase activity, hydrolyzing N-glycosyl compounds"/>
    <property type="evidence" value="ECO:0007669"/>
    <property type="project" value="TreeGrafter"/>
</dbReference>
<dbReference type="GO" id="GO:0009691">
    <property type="term" value="P:cytokinin biosynthetic process"/>
    <property type="evidence" value="ECO:0007669"/>
    <property type="project" value="InterPro"/>
</dbReference>
<reference evidence="1" key="1">
    <citation type="submission" date="2020-05" db="EMBL/GenBank/DDBJ databases">
        <authorList>
            <person name="Chiriac C."/>
            <person name="Salcher M."/>
            <person name="Ghai R."/>
            <person name="Kavagutti S V."/>
        </authorList>
    </citation>
    <scope>NUCLEOTIDE SEQUENCE</scope>
</reference>
<protein>
    <submittedName>
        <fullName evidence="1">Unannotated protein</fullName>
    </submittedName>
</protein>
<dbReference type="AlphaFoldDB" id="A0A6J6SJW5"/>
<organism evidence="1">
    <name type="scientific">freshwater metagenome</name>
    <dbReference type="NCBI Taxonomy" id="449393"/>
    <lineage>
        <taxon>unclassified sequences</taxon>
        <taxon>metagenomes</taxon>
        <taxon>ecological metagenomes</taxon>
    </lineage>
</organism>
<evidence type="ECO:0000313" key="1">
    <source>
        <dbReference type="EMBL" id="CAB4735013.1"/>
    </source>
</evidence>
<gene>
    <name evidence="1" type="ORF">UFOPK2754_00748</name>
    <name evidence="2" type="ORF">UFOPK3139_00178</name>
    <name evidence="3" type="ORF">UFOPK3543_01811</name>
    <name evidence="4" type="ORF">UFOPK3967_00506</name>
</gene>
<dbReference type="EMBL" id="CAFBMH010000070">
    <property type="protein sequence ID" value="CAB4915917.1"/>
    <property type="molecule type" value="Genomic_DNA"/>
</dbReference>
<evidence type="ECO:0000313" key="4">
    <source>
        <dbReference type="EMBL" id="CAB4983494.1"/>
    </source>
</evidence>
<accession>A0A6J6SJW5</accession>